<dbReference type="InterPro" id="IPR029062">
    <property type="entry name" value="Class_I_gatase-like"/>
</dbReference>
<dbReference type="SUPFAM" id="SSF52317">
    <property type="entry name" value="Class I glutamine amidotransferase-like"/>
    <property type="match status" value="1"/>
</dbReference>
<dbReference type="Gene3D" id="3.40.50.880">
    <property type="match status" value="1"/>
</dbReference>
<dbReference type="EMBL" id="BARU01029166">
    <property type="protein sequence ID" value="GAH63914.1"/>
    <property type="molecule type" value="Genomic_DNA"/>
</dbReference>
<reference evidence="1" key="1">
    <citation type="journal article" date="2014" name="Front. Microbiol.">
        <title>High frequency of phylogenetically diverse reductive dehalogenase-homologous genes in deep subseafloor sedimentary metagenomes.</title>
        <authorList>
            <person name="Kawai M."/>
            <person name="Futagami T."/>
            <person name="Toyoda A."/>
            <person name="Takaki Y."/>
            <person name="Nishi S."/>
            <person name="Hori S."/>
            <person name="Arai W."/>
            <person name="Tsubouchi T."/>
            <person name="Morono Y."/>
            <person name="Uchiyama I."/>
            <person name="Ito T."/>
            <person name="Fujiyama A."/>
            <person name="Inagaki F."/>
            <person name="Takami H."/>
        </authorList>
    </citation>
    <scope>NUCLEOTIDE SEQUENCE</scope>
    <source>
        <strain evidence="1">Expedition CK06-06</strain>
    </source>
</reference>
<proteinExistence type="predicted"/>
<feature type="non-terminal residue" evidence="1">
    <location>
        <position position="1"/>
    </location>
</feature>
<protein>
    <submittedName>
        <fullName evidence="1">Uncharacterized protein</fullName>
    </submittedName>
</protein>
<accession>X1ICR2</accession>
<organism evidence="1">
    <name type="scientific">marine sediment metagenome</name>
    <dbReference type="NCBI Taxonomy" id="412755"/>
    <lineage>
        <taxon>unclassified sequences</taxon>
        <taxon>metagenomes</taxon>
        <taxon>ecological metagenomes</taxon>
    </lineage>
</organism>
<dbReference type="AlphaFoldDB" id="X1ICR2"/>
<name>X1ICR2_9ZZZZ</name>
<sequence length="266" mass="30541">LPSSSRKLYQVNVLLETDVYPLQVSLISEKESLLKKEIPILPFYMDEGFILVVNKTHAGFDFLAQAKIKRVRQVLYTDPNKLPGQWIGYDAIQTLILDDIESLELISEQEKAIEEWLSTGGRLIITAKGGYGKFKSSLISHLLPLESLEKVYLGSSFSSLQSRYGVFTADFQKVELWDSQWRKADVLIEEEGIPLLVELRVGAGKIFFLAFDFSQPPFRDWPGKSYFWAEILEQETNFSMFSRGILDPLIEDSILWPGRFYLGRRE</sequence>
<feature type="non-terminal residue" evidence="1">
    <location>
        <position position="266"/>
    </location>
</feature>
<comment type="caution">
    <text evidence="1">The sequence shown here is derived from an EMBL/GenBank/DDBJ whole genome shotgun (WGS) entry which is preliminary data.</text>
</comment>
<evidence type="ECO:0000313" key="1">
    <source>
        <dbReference type="EMBL" id="GAH63914.1"/>
    </source>
</evidence>
<gene>
    <name evidence="1" type="ORF">S03H2_46454</name>
</gene>